<protein>
    <submittedName>
        <fullName evidence="1">DUF3037 domain-containing protein</fullName>
    </submittedName>
</protein>
<reference evidence="1 2" key="1">
    <citation type="submission" date="2023-03" db="EMBL/GenBank/DDBJ databases">
        <title>Roseibium porphyridii sp. nov. and Roseibium rhodosorbium sp. nov. isolated from marine algae, Porphyridium cruentum and Rhodosorus marinus, respectively.</title>
        <authorList>
            <person name="Lee M.W."/>
            <person name="Choi B.J."/>
            <person name="Lee J.K."/>
            <person name="Choi D.G."/>
            <person name="Baek J.H."/>
            <person name="Bayburt H."/>
            <person name="Kim J.M."/>
            <person name="Han D.M."/>
            <person name="Kim K.H."/>
            <person name="Jeon C.O."/>
        </authorList>
    </citation>
    <scope>NUCLEOTIDE SEQUENCE [LARGE SCALE GENOMIC DNA]</scope>
    <source>
        <strain evidence="1 2">KMA01</strain>
    </source>
</reference>
<organism evidence="1 2">
    <name type="scientific">Roseibium porphyridii</name>
    <dbReference type="NCBI Taxonomy" id="2866279"/>
    <lineage>
        <taxon>Bacteria</taxon>
        <taxon>Pseudomonadati</taxon>
        <taxon>Pseudomonadota</taxon>
        <taxon>Alphaproteobacteria</taxon>
        <taxon>Hyphomicrobiales</taxon>
        <taxon>Stappiaceae</taxon>
        <taxon>Roseibium</taxon>
    </lineage>
</organism>
<gene>
    <name evidence="1" type="ORF">K1718_08935</name>
</gene>
<dbReference type="Proteomes" id="UP001209803">
    <property type="component" value="Chromosome"/>
</dbReference>
<keyword evidence="2" id="KW-1185">Reference proteome</keyword>
<dbReference type="Pfam" id="PF11236">
    <property type="entry name" value="DUF3037"/>
    <property type="match status" value="1"/>
</dbReference>
<evidence type="ECO:0000313" key="1">
    <source>
        <dbReference type="EMBL" id="WFE91467.1"/>
    </source>
</evidence>
<dbReference type="InterPro" id="IPR021398">
    <property type="entry name" value="DUF3037"/>
</dbReference>
<dbReference type="RefSeq" id="WP_265683915.1">
    <property type="nucleotide sequence ID" value="NZ_CP120863.1"/>
</dbReference>
<accession>A0ABY8F7J6</accession>
<sequence length="284" mass="33091">MGGIGQYAILRFRPYPETGEFANVGIVVWAPTTRELAYKVVPKNFPRVRNFFQELETSILKETLASFEKELSRLKTDLSGLSEKKFNSAIIHFTRPRETIFKFSELRSIRIKKEINITCDHLYERFVGRSFVTKEYRERWMEKNIQETLKQHQLPDFTRQKIVTPLFPIDLPLVHRSVGKVSVIKPLAFDQNTASKMFDHGEHWNARFRALLDTGALNNNDILVPVEGPDFTATEELNKTYRYIRKELAGFEIKVVEFKKTSEIVRFVAQKNSAKPFFPPTENN</sequence>
<proteinExistence type="predicted"/>
<evidence type="ECO:0000313" key="2">
    <source>
        <dbReference type="Proteomes" id="UP001209803"/>
    </source>
</evidence>
<dbReference type="EMBL" id="CP120863">
    <property type="protein sequence ID" value="WFE91467.1"/>
    <property type="molecule type" value="Genomic_DNA"/>
</dbReference>
<name>A0ABY8F7J6_9HYPH</name>